<dbReference type="RefSeq" id="WP_188915356.1">
    <property type="nucleotide sequence ID" value="NZ_BMMF01000015.1"/>
</dbReference>
<comment type="caution">
    <text evidence="1">The sequence shown here is derived from an EMBL/GenBank/DDBJ whole genome shotgun (WGS) entry which is preliminary data.</text>
</comment>
<name>A0A917QI33_9HYPH</name>
<gene>
    <name evidence="1" type="ORF">GCM10011322_43280</name>
</gene>
<dbReference type="Proteomes" id="UP000600449">
    <property type="component" value="Unassembled WGS sequence"/>
</dbReference>
<dbReference type="AlphaFoldDB" id="A0A917QI33"/>
<keyword evidence="2" id="KW-1185">Reference proteome</keyword>
<evidence type="ECO:0000313" key="2">
    <source>
        <dbReference type="Proteomes" id="UP000600449"/>
    </source>
</evidence>
<evidence type="ECO:0000313" key="1">
    <source>
        <dbReference type="EMBL" id="GGK51601.1"/>
    </source>
</evidence>
<organism evidence="1 2">
    <name type="scientific">Salinarimonas ramus</name>
    <dbReference type="NCBI Taxonomy" id="690164"/>
    <lineage>
        <taxon>Bacteria</taxon>
        <taxon>Pseudomonadati</taxon>
        <taxon>Pseudomonadota</taxon>
        <taxon>Alphaproteobacteria</taxon>
        <taxon>Hyphomicrobiales</taxon>
        <taxon>Salinarimonadaceae</taxon>
        <taxon>Salinarimonas</taxon>
    </lineage>
</organism>
<accession>A0A917QI33</accession>
<protein>
    <submittedName>
        <fullName evidence="1">Uncharacterized protein</fullName>
    </submittedName>
</protein>
<sequence>MPDPDLPQGMPDARMSALSRWDNEGGAIAAATREARPDVPDMTNVELVLLRVRVIALENVLIAVLAEGSDRQRQAAREMADVISPRAGSTQHTLTIRAAQHMTDLVERAVHVRARP</sequence>
<proteinExistence type="predicted"/>
<dbReference type="EMBL" id="BMMF01000015">
    <property type="protein sequence ID" value="GGK51601.1"/>
    <property type="molecule type" value="Genomic_DNA"/>
</dbReference>
<reference evidence="1 2" key="1">
    <citation type="journal article" date="2014" name="Int. J. Syst. Evol. Microbiol.">
        <title>Complete genome sequence of Corynebacterium casei LMG S-19264T (=DSM 44701T), isolated from a smear-ripened cheese.</title>
        <authorList>
            <consortium name="US DOE Joint Genome Institute (JGI-PGF)"/>
            <person name="Walter F."/>
            <person name="Albersmeier A."/>
            <person name="Kalinowski J."/>
            <person name="Ruckert C."/>
        </authorList>
    </citation>
    <scope>NUCLEOTIDE SEQUENCE [LARGE SCALE GENOMIC DNA]</scope>
    <source>
        <strain evidence="1 2">CGMCC 1.9161</strain>
    </source>
</reference>